<keyword evidence="1" id="KW-0812">Transmembrane</keyword>
<proteinExistence type="predicted"/>
<evidence type="ECO:0000313" key="2">
    <source>
        <dbReference type="EMBL" id="JAH88674.1"/>
    </source>
</evidence>
<feature type="transmembrane region" description="Helical" evidence="1">
    <location>
        <begin position="27"/>
        <end position="47"/>
    </location>
</feature>
<dbReference type="AlphaFoldDB" id="A0A0E9WE48"/>
<dbReference type="EMBL" id="GBXM01019903">
    <property type="protein sequence ID" value="JAH88674.1"/>
    <property type="molecule type" value="Transcribed_RNA"/>
</dbReference>
<accession>A0A0E9WE48</accession>
<reference evidence="2" key="2">
    <citation type="journal article" date="2015" name="Fish Shellfish Immunol.">
        <title>Early steps in the European eel (Anguilla anguilla)-Vibrio vulnificus interaction in the gills: Role of the RtxA13 toxin.</title>
        <authorList>
            <person name="Callol A."/>
            <person name="Pajuelo D."/>
            <person name="Ebbesson L."/>
            <person name="Teles M."/>
            <person name="MacKenzie S."/>
            <person name="Amaro C."/>
        </authorList>
    </citation>
    <scope>NUCLEOTIDE SEQUENCE</scope>
</reference>
<protein>
    <submittedName>
        <fullName evidence="2">Uncharacterized protein</fullName>
    </submittedName>
</protein>
<name>A0A0E9WE48_ANGAN</name>
<sequence>MFSICNENSDSQSYEEVLPQSVSQADVIGLSLMPLVVVIYCSVYLSVDIHEVHPPPLPFQQGGDQ</sequence>
<organism evidence="2">
    <name type="scientific">Anguilla anguilla</name>
    <name type="common">European freshwater eel</name>
    <name type="synonym">Muraena anguilla</name>
    <dbReference type="NCBI Taxonomy" id="7936"/>
    <lineage>
        <taxon>Eukaryota</taxon>
        <taxon>Metazoa</taxon>
        <taxon>Chordata</taxon>
        <taxon>Craniata</taxon>
        <taxon>Vertebrata</taxon>
        <taxon>Euteleostomi</taxon>
        <taxon>Actinopterygii</taxon>
        <taxon>Neopterygii</taxon>
        <taxon>Teleostei</taxon>
        <taxon>Anguilliformes</taxon>
        <taxon>Anguillidae</taxon>
        <taxon>Anguilla</taxon>
    </lineage>
</organism>
<reference evidence="2" key="1">
    <citation type="submission" date="2014-11" db="EMBL/GenBank/DDBJ databases">
        <authorList>
            <person name="Amaro Gonzalez C."/>
        </authorList>
    </citation>
    <scope>NUCLEOTIDE SEQUENCE</scope>
</reference>
<keyword evidence="1" id="KW-0472">Membrane</keyword>
<evidence type="ECO:0000256" key="1">
    <source>
        <dbReference type="SAM" id="Phobius"/>
    </source>
</evidence>
<keyword evidence="1" id="KW-1133">Transmembrane helix</keyword>